<comment type="caution">
    <text evidence="1">The sequence shown here is derived from an EMBL/GenBank/DDBJ whole genome shotgun (WGS) entry which is preliminary data.</text>
</comment>
<dbReference type="OrthoDB" id="903892at2"/>
<evidence type="ECO:0000313" key="2">
    <source>
        <dbReference type="Proteomes" id="UP000245391"/>
    </source>
</evidence>
<dbReference type="AlphaFoldDB" id="A0A317F0L3"/>
<protein>
    <submittedName>
        <fullName evidence="1">Uncharacterized protein</fullName>
    </submittedName>
</protein>
<reference evidence="2" key="1">
    <citation type="submission" date="2018-05" db="EMBL/GenBank/DDBJ databases">
        <title>Pedobacter paludis sp. nov., isolated from wetland soil.</title>
        <authorList>
            <person name="Zhang Y."/>
        </authorList>
    </citation>
    <scope>NUCLEOTIDE SEQUENCE [LARGE SCALE GENOMIC DNA]</scope>
    <source>
        <strain evidence="2">R-8</strain>
    </source>
</reference>
<evidence type="ECO:0000313" key="1">
    <source>
        <dbReference type="EMBL" id="PWS32252.1"/>
    </source>
</evidence>
<name>A0A317F0L3_9SPHI</name>
<proteinExistence type="predicted"/>
<gene>
    <name evidence="1" type="ORF">DF947_10820</name>
</gene>
<dbReference type="EMBL" id="QGNY01000003">
    <property type="protein sequence ID" value="PWS32252.1"/>
    <property type="molecule type" value="Genomic_DNA"/>
</dbReference>
<sequence>MQKMLLVFVLVITWIIEAGNALGQQNNGSFFSPVTQTSPGASAKGNYKTSSVEMSTGSGNADIPLTELKLRENYTIPLSLHYATNGVKVDDMAGQVGTDFSLTGLYSIRRTILDDPDEFSKDETRRLVPGVSTDSINLSLHNGITSGNDLQPDLFTLSTPNFSGKFFLRNDSAIFLNSNTSYKAVRIPAAFPNSLWKVTDGMGNILWYGGAGAVETSKSSTICPVDGYVPDETYYPTAWHLKSIITPFKDTASFVYDAYSVHYTSNVLVTKVLSSSTVSPGCGCTAPTNQACDVYLDVNAYKLNYIKTTSNAKVTFGYRNRPDNTSDYLLSLIDLYQSTIARDSMIQRFSLEYSFASGKQRPFLTGVKLRAGNLTDSMSYKMMYDNINGLPDRLVRQTDGFGYYNASTTNLNINPTVAKYGTMIRLEYPTGGYDSLTYESNTVYASHQVPYTNYLASLSGNGLSDHSLKAYTAVRTLRKSDGDITVSGYCAWQLASAPDLQKMQIVVLNHATGATLYSSPLIYPSQTSPFTATFPYTSVGTNSWFGANDTLVVDLRLEVYGEDLSAQCSFQQTSYTYSYYNDPFAGVRVASIASNNNFGPPMIKKYNYNVFGTSNSSGRPVTTPLFTEELYTQNYCSNTTYSICYAKIQQNSSLVDLFSHGALPIYYEDVTETYGNNMENGATRFEYELRLPIQPSTFSTAQVGGFYYAPIPFISGPFTLLRDEFALETARSLFKKSGDTLKLVQKVNKTYKVIASPQSRNGYAFRQRVFKEVDFTPASFYSYFDMTKFTFYQNFVGLATEEQILFSDDNKQFKVKTNYFYDYWPLNTNISRTQNVTSKGDTSTYYANYATNYPGTTVYDTMVKRNMVDYIVEGKEFLNSTMVGATKVNYVFTNSLKNMVVKANYQIQKGVNPLVERYTNYRFDTIGNILESSKTNDAHEVFVYGYSKQLIVAKIVGSTYAAITPLFNQSVLDNPSSDQAVRDEIAKIRNAFTNSLAQVTTYTYIPLVGRNSEVDINGRHITYHYDAMGRLWYTKDKDGRIVQVKQYGIQVPIAQ</sequence>
<keyword evidence="2" id="KW-1185">Reference proteome</keyword>
<dbReference type="Proteomes" id="UP000245391">
    <property type="component" value="Unassembled WGS sequence"/>
</dbReference>
<accession>A0A317F0L3</accession>
<dbReference type="RefSeq" id="WP_109929699.1">
    <property type="nucleotide sequence ID" value="NZ_QGNY01000003.1"/>
</dbReference>
<organism evidence="1 2">
    <name type="scientific">Pedobacter paludis</name>
    <dbReference type="NCBI Taxonomy" id="2203212"/>
    <lineage>
        <taxon>Bacteria</taxon>
        <taxon>Pseudomonadati</taxon>
        <taxon>Bacteroidota</taxon>
        <taxon>Sphingobacteriia</taxon>
        <taxon>Sphingobacteriales</taxon>
        <taxon>Sphingobacteriaceae</taxon>
        <taxon>Pedobacter</taxon>
    </lineage>
</organism>